<feature type="domain" description="PAC" evidence="2">
    <location>
        <begin position="85"/>
        <end position="138"/>
    </location>
</feature>
<dbReference type="NCBIfam" id="TIGR00254">
    <property type="entry name" value="GGDEF"/>
    <property type="match status" value="1"/>
</dbReference>
<dbReference type="SMART" id="SM00091">
    <property type="entry name" value="PAS"/>
    <property type="match status" value="1"/>
</dbReference>
<comment type="caution">
    <text evidence="4">The sequence shown here is derived from an EMBL/GenBank/DDBJ whole genome shotgun (WGS) entry which is preliminary data.</text>
</comment>
<dbReference type="InterPro" id="IPR000014">
    <property type="entry name" value="PAS"/>
</dbReference>
<dbReference type="CDD" id="cd00130">
    <property type="entry name" value="PAS"/>
    <property type="match status" value="1"/>
</dbReference>
<feature type="domain" description="GGDEF" evidence="3">
    <location>
        <begin position="166"/>
        <end position="286"/>
    </location>
</feature>
<accession>A0A2I9D8B7</accession>
<protein>
    <submittedName>
        <fullName evidence="4">Sensor domain-containing diguanylate cyclase</fullName>
    </submittedName>
</protein>
<dbReference type="Gene3D" id="3.30.70.270">
    <property type="match status" value="1"/>
</dbReference>
<dbReference type="Pfam" id="PF13426">
    <property type="entry name" value="PAS_9"/>
    <property type="match status" value="1"/>
</dbReference>
<feature type="domain" description="PAS" evidence="1">
    <location>
        <begin position="14"/>
        <end position="84"/>
    </location>
</feature>
<dbReference type="InterPro" id="IPR000700">
    <property type="entry name" value="PAS-assoc_C"/>
</dbReference>
<reference evidence="5" key="1">
    <citation type="submission" date="2018-01" db="EMBL/GenBank/DDBJ databases">
        <title>Draft Genome Sequence of the Radioresistant Bacterium Deinococcus aerius TR0125, Isolated from the Higher Atmosphere above Japan.</title>
        <authorList>
            <person name="Satoh K."/>
            <person name="Arai H."/>
            <person name="Sanzen T."/>
            <person name="Kawaguchi Y."/>
            <person name="Hayashi H."/>
            <person name="Yokobori S."/>
            <person name="Yamagishi A."/>
            <person name="Oono Y."/>
            <person name="Narumi I."/>
        </authorList>
    </citation>
    <scope>NUCLEOTIDE SEQUENCE [LARGE SCALE GENOMIC DNA]</scope>
    <source>
        <strain evidence="5">TR0125</strain>
    </source>
</reference>
<dbReference type="PROSITE" id="PS50887">
    <property type="entry name" value="GGDEF"/>
    <property type="match status" value="1"/>
</dbReference>
<dbReference type="InterPro" id="IPR043128">
    <property type="entry name" value="Rev_trsase/Diguanyl_cyclase"/>
</dbReference>
<dbReference type="PANTHER" id="PTHR46663:SF3">
    <property type="entry name" value="SLL0267 PROTEIN"/>
    <property type="match status" value="1"/>
</dbReference>
<organism evidence="4 5">
    <name type="scientific">Deinococcus aerius</name>
    <dbReference type="NCBI Taxonomy" id="200253"/>
    <lineage>
        <taxon>Bacteria</taxon>
        <taxon>Thermotogati</taxon>
        <taxon>Deinococcota</taxon>
        <taxon>Deinococci</taxon>
        <taxon>Deinococcales</taxon>
        <taxon>Deinococcaceae</taxon>
        <taxon>Deinococcus</taxon>
    </lineage>
</organism>
<dbReference type="SMART" id="SM00267">
    <property type="entry name" value="GGDEF"/>
    <property type="match status" value="1"/>
</dbReference>
<dbReference type="PROSITE" id="PS50113">
    <property type="entry name" value="PAC"/>
    <property type="match status" value="1"/>
</dbReference>
<dbReference type="PANTHER" id="PTHR46663">
    <property type="entry name" value="DIGUANYLATE CYCLASE DGCT-RELATED"/>
    <property type="match status" value="1"/>
</dbReference>
<evidence type="ECO:0000313" key="5">
    <source>
        <dbReference type="Proteomes" id="UP000236569"/>
    </source>
</evidence>
<dbReference type="InterPro" id="IPR000160">
    <property type="entry name" value="GGDEF_dom"/>
</dbReference>
<dbReference type="RefSeq" id="WP_103130129.1">
    <property type="nucleotide sequence ID" value="NZ_BFAG01000010.1"/>
</dbReference>
<dbReference type="CDD" id="cd01949">
    <property type="entry name" value="GGDEF"/>
    <property type="match status" value="1"/>
</dbReference>
<dbReference type="Pfam" id="PF00990">
    <property type="entry name" value="GGDEF"/>
    <property type="match status" value="1"/>
</dbReference>
<dbReference type="Proteomes" id="UP000236569">
    <property type="component" value="Unassembled WGS sequence"/>
</dbReference>
<gene>
    <name evidence="4" type="ORF">DAERI_100153</name>
</gene>
<dbReference type="EMBL" id="BFAG01000010">
    <property type="protein sequence ID" value="GBF06790.1"/>
    <property type="molecule type" value="Genomic_DNA"/>
</dbReference>
<dbReference type="OrthoDB" id="9759607at2"/>
<dbReference type="NCBIfam" id="TIGR00229">
    <property type="entry name" value="sensory_box"/>
    <property type="match status" value="1"/>
</dbReference>
<evidence type="ECO:0000259" key="2">
    <source>
        <dbReference type="PROSITE" id="PS50113"/>
    </source>
</evidence>
<dbReference type="PROSITE" id="PS50112">
    <property type="entry name" value="PAS"/>
    <property type="match status" value="1"/>
</dbReference>
<keyword evidence="5" id="KW-1185">Reference proteome</keyword>
<name>A0A2I9D8B7_9DEIO</name>
<evidence type="ECO:0000259" key="1">
    <source>
        <dbReference type="PROSITE" id="PS50112"/>
    </source>
</evidence>
<dbReference type="InterPro" id="IPR052163">
    <property type="entry name" value="DGC-Regulatory_Protein"/>
</dbReference>
<evidence type="ECO:0000259" key="3">
    <source>
        <dbReference type="PROSITE" id="PS50887"/>
    </source>
</evidence>
<sequence length="286" mass="30869">MTALPVTAPPPRLDEEMLWQILAAADIGLLVTDAQRRIVYVNPTFTRETGYSAEEVLGRSCSFLQGPATDAADIAALREALDRGEPVQRVVLNYRKDGSTMRYKLRIRPVHEGGAVRYFVGVQEDYSAAHAAQVQLERLAYLDSLTGLGNRRAFDARLAEAACGGEGFALVLLDLNDFKQINDSRGHPAGDALLREVGGCLQRILPDAGLAFRLGGDEFAVLLPGGPEQAGQAARVLAALEQLEGGTLRTGLGCAHFPGEAGDIPSLLRLADRRLYQHKAAVKARR</sequence>
<dbReference type="InterPro" id="IPR035965">
    <property type="entry name" value="PAS-like_dom_sf"/>
</dbReference>
<evidence type="ECO:0000313" key="4">
    <source>
        <dbReference type="EMBL" id="GBF06790.1"/>
    </source>
</evidence>
<proteinExistence type="predicted"/>
<dbReference type="SUPFAM" id="SSF55073">
    <property type="entry name" value="Nucleotide cyclase"/>
    <property type="match status" value="1"/>
</dbReference>
<dbReference type="AlphaFoldDB" id="A0A2I9D8B7"/>
<dbReference type="Gene3D" id="3.30.450.20">
    <property type="entry name" value="PAS domain"/>
    <property type="match status" value="1"/>
</dbReference>
<dbReference type="InterPro" id="IPR029787">
    <property type="entry name" value="Nucleotide_cyclase"/>
</dbReference>
<dbReference type="SUPFAM" id="SSF55785">
    <property type="entry name" value="PYP-like sensor domain (PAS domain)"/>
    <property type="match status" value="1"/>
</dbReference>